<comment type="caution">
    <text evidence="2">The sequence shown here is derived from an EMBL/GenBank/DDBJ whole genome shotgun (WGS) entry which is preliminary data.</text>
</comment>
<evidence type="ECO:0000313" key="3">
    <source>
        <dbReference type="Proteomes" id="UP001054945"/>
    </source>
</evidence>
<sequence length="105" mass="12000">MLSPANSRVLPKESRPEPNNSDHPPILPDRRHADEIRSSPRDTEPPSAEIRILSRTSTLLLMGLSRNERSKRFYFAKHVSVIGIDSFVKCIYPSSFPTSFIYLFI</sequence>
<organism evidence="2 3">
    <name type="scientific">Caerostris extrusa</name>
    <name type="common">Bark spider</name>
    <name type="synonym">Caerostris bankana</name>
    <dbReference type="NCBI Taxonomy" id="172846"/>
    <lineage>
        <taxon>Eukaryota</taxon>
        <taxon>Metazoa</taxon>
        <taxon>Ecdysozoa</taxon>
        <taxon>Arthropoda</taxon>
        <taxon>Chelicerata</taxon>
        <taxon>Arachnida</taxon>
        <taxon>Araneae</taxon>
        <taxon>Araneomorphae</taxon>
        <taxon>Entelegynae</taxon>
        <taxon>Araneoidea</taxon>
        <taxon>Araneidae</taxon>
        <taxon>Caerostris</taxon>
    </lineage>
</organism>
<feature type="compositionally biased region" description="Basic and acidic residues" evidence="1">
    <location>
        <begin position="28"/>
        <end position="44"/>
    </location>
</feature>
<gene>
    <name evidence="2" type="ORF">CEXT_667381</name>
</gene>
<accession>A0AAV4UVG4</accession>
<feature type="region of interest" description="Disordered" evidence="1">
    <location>
        <begin position="1"/>
        <end position="49"/>
    </location>
</feature>
<keyword evidence="3" id="KW-1185">Reference proteome</keyword>
<evidence type="ECO:0008006" key="4">
    <source>
        <dbReference type="Google" id="ProtNLM"/>
    </source>
</evidence>
<reference evidence="2 3" key="1">
    <citation type="submission" date="2021-06" db="EMBL/GenBank/DDBJ databases">
        <title>Caerostris extrusa draft genome.</title>
        <authorList>
            <person name="Kono N."/>
            <person name="Arakawa K."/>
        </authorList>
    </citation>
    <scope>NUCLEOTIDE SEQUENCE [LARGE SCALE GENOMIC DNA]</scope>
</reference>
<dbReference type="AlphaFoldDB" id="A0AAV4UVG4"/>
<protein>
    <recommendedName>
        <fullName evidence="4">Ycf15</fullName>
    </recommendedName>
</protein>
<evidence type="ECO:0000313" key="2">
    <source>
        <dbReference type="EMBL" id="GIY62077.1"/>
    </source>
</evidence>
<evidence type="ECO:0000256" key="1">
    <source>
        <dbReference type="SAM" id="MobiDB-lite"/>
    </source>
</evidence>
<proteinExistence type="predicted"/>
<name>A0AAV4UVG4_CAEEX</name>
<dbReference type="EMBL" id="BPLR01013572">
    <property type="protein sequence ID" value="GIY62077.1"/>
    <property type="molecule type" value="Genomic_DNA"/>
</dbReference>
<dbReference type="Proteomes" id="UP001054945">
    <property type="component" value="Unassembled WGS sequence"/>
</dbReference>